<organism evidence="3 4">
    <name type="scientific">Symbiochloris irregularis</name>
    <dbReference type="NCBI Taxonomy" id="706552"/>
    <lineage>
        <taxon>Eukaryota</taxon>
        <taxon>Viridiplantae</taxon>
        <taxon>Chlorophyta</taxon>
        <taxon>core chlorophytes</taxon>
        <taxon>Trebouxiophyceae</taxon>
        <taxon>Trebouxiales</taxon>
        <taxon>Trebouxiaceae</taxon>
        <taxon>Symbiochloris</taxon>
    </lineage>
</organism>
<protein>
    <recommendedName>
        <fullName evidence="2">BZIP domain-containing protein</fullName>
    </recommendedName>
</protein>
<dbReference type="AlphaFoldDB" id="A0AAW1P2H3"/>
<dbReference type="Proteomes" id="UP001465755">
    <property type="component" value="Unassembled WGS sequence"/>
</dbReference>
<comment type="caution">
    <text evidence="3">The sequence shown here is derived from an EMBL/GenBank/DDBJ whole genome shotgun (WGS) entry which is preliminary data.</text>
</comment>
<dbReference type="PROSITE" id="PS00036">
    <property type="entry name" value="BZIP_BASIC"/>
    <property type="match status" value="1"/>
</dbReference>
<gene>
    <name evidence="3" type="ORF">WJX73_010797</name>
</gene>
<feature type="region of interest" description="Disordered" evidence="1">
    <location>
        <begin position="1"/>
        <end position="89"/>
    </location>
</feature>
<accession>A0AAW1P2H3</accession>
<name>A0AAW1P2H3_9CHLO</name>
<evidence type="ECO:0000313" key="3">
    <source>
        <dbReference type="EMBL" id="KAK9801900.1"/>
    </source>
</evidence>
<sequence length="500" mass="55744">MPSTLGAQVPVSSSDNHEDAYTSPDRSLTESDPGPLHRGWSGGPALSHSEFSGGEGDRVGEKARARDRNRDAQRRFRQRQREQAASSMRMVADMTARLEAMALRQSELELRNQVLEHTVRLSHRHAQQLSLPQTGVGGPELDRKQQQLLMLESTHVWSRVMGKALSDYTLQYCCNMPFGTFMDEEFPALIHRLGSLLEAGGWDPDSPAGRELCTIVTLRHKEEYRNALFSRWFVALTAWNEEIMRDPAVSPPASSFWANILEGLRLEPGQVAVLANARHTLLRRIIDIRNARAKIVLALGTAAVQPEADLRKHDGVKRLHQSLEDEREAVLDFLYKAIDDCLTPAQEAYLDCSSCPWWPDLWHMTGLLAAQKMPLLAAGSRKPPQEKDVPAATAPPQHAMFEMLRRPQLALGQGLILKRGLASVPIAEEALWQVPPLMPSIALLRGMTSLDIMCGVFWDASTRARYPLPKRTSKLNEKAADAAVRALNRRSVGSNSFVEP</sequence>
<dbReference type="EMBL" id="JALJOQ010000075">
    <property type="protein sequence ID" value="KAK9801900.1"/>
    <property type="molecule type" value="Genomic_DNA"/>
</dbReference>
<feature type="domain" description="BZIP" evidence="2">
    <location>
        <begin position="64"/>
        <end position="79"/>
    </location>
</feature>
<proteinExistence type="predicted"/>
<keyword evidence="4" id="KW-1185">Reference proteome</keyword>
<evidence type="ECO:0000313" key="4">
    <source>
        <dbReference type="Proteomes" id="UP001465755"/>
    </source>
</evidence>
<feature type="compositionally biased region" description="Polar residues" evidence="1">
    <location>
        <begin position="1"/>
        <end position="14"/>
    </location>
</feature>
<evidence type="ECO:0000259" key="2">
    <source>
        <dbReference type="PROSITE" id="PS00036"/>
    </source>
</evidence>
<reference evidence="3 4" key="1">
    <citation type="journal article" date="2024" name="Nat. Commun.">
        <title>Phylogenomics reveals the evolutionary origins of lichenization in chlorophyte algae.</title>
        <authorList>
            <person name="Puginier C."/>
            <person name="Libourel C."/>
            <person name="Otte J."/>
            <person name="Skaloud P."/>
            <person name="Haon M."/>
            <person name="Grisel S."/>
            <person name="Petersen M."/>
            <person name="Berrin J.G."/>
            <person name="Delaux P.M."/>
            <person name="Dal Grande F."/>
            <person name="Keller J."/>
        </authorList>
    </citation>
    <scope>NUCLEOTIDE SEQUENCE [LARGE SCALE GENOMIC DNA]</scope>
    <source>
        <strain evidence="3 4">SAG 2036</strain>
    </source>
</reference>
<dbReference type="GO" id="GO:0003700">
    <property type="term" value="F:DNA-binding transcription factor activity"/>
    <property type="evidence" value="ECO:0007669"/>
    <property type="project" value="InterPro"/>
</dbReference>
<evidence type="ECO:0000256" key="1">
    <source>
        <dbReference type="SAM" id="MobiDB-lite"/>
    </source>
</evidence>
<feature type="compositionally biased region" description="Basic and acidic residues" evidence="1">
    <location>
        <begin position="55"/>
        <end position="82"/>
    </location>
</feature>
<dbReference type="InterPro" id="IPR004827">
    <property type="entry name" value="bZIP"/>
</dbReference>